<dbReference type="PIRSF" id="PIRSF002845">
    <property type="entry name" value="Ttrprl_mtas_MazG"/>
    <property type="match status" value="1"/>
</dbReference>
<evidence type="ECO:0000313" key="3">
    <source>
        <dbReference type="EMBL" id="MUK88066.1"/>
    </source>
</evidence>
<gene>
    <name evidence="3" type="primary">mazG</name>
    <name evidence="3" type="ORF">GMD78_06605</name>
</gene>
<name>A0A6N8FH91_9BACI</name>
<dbReference type="GO" id="GO:0047429">
    <property type="term" value="F:nucleoside triphosphate diphosphatase activity"/>
    <property type="evidence" value="ECO:0007669"/>
    <property type="project" value="UniProtKB-EC"/>
</dbReference>
<keyword evidence="3" id="KW-0378">Hydrolase</keyword>
<dbReference type="InterPro" id="IPR048015">
    <property type="entry name" value="NTP-PPase_MazG-like_N"/>
</dbReference>
<evidence type="ECO:0000313" key="4">
    <source>
        <dbReference type="Proteomes" id="UP000469125"/>
    </source>
</evidence>
<dbReference type="GO" id="GO:0046052">
    <property type="term" value="P:UTP catabolic process"/>
    <property type="evidence" value="ECO:0007669"/>
    <property type="project" value="TreeGrafter"/>
</dbReference>
<dbReference type="GO" id="GO:0006203">
    <property type="term" value="P:dGTP catabolic process"/>
    <property type="evidence" value="ECO:0007669"/>
    <property type="project" value="TreeGrafter"/>
</dbReference>
<dbReference type="EMBL" id="WOCA01000004">
    <property type="protein sequence ID" value="MUK88066.1"/>
    <property type="molecule type" value="Genomic_DNA"/>
</dbReference>
<dbReference type="InterPro" id="IPR014777">
    <property type="entry name" value="4pyrrole_Mease_sub1"/>
</dbReference>
<dbReference type="NCBIfam" id="NF007113">
    <property type="entry name" value="PRK09562.1"/>
    <property type="match status" value="1"/>
</dbReference>
<dbReference type="Gene3D" id="3.40.1010.10">
    <property type="entry name" value="Cobalt-precorrin-4 Transmethylase, Domain 1"/>
    <property type="match status" value="1"/>
</dbReference>
<dbReference type="InterPro" id="IPR000878">
    <property type="entry name" value="4pyrrol_Mease"/>
</dbReference>
<organism evidence="3 4">
    <name type="scientific">Ornithinibacillus caprae</name>
    <dbReference type="NCBI Taxonomy" id="2678566"/>
    <lineage>
        <taxon>Bacteria</taxon>
        <taxon>Bacillati</taxon>
        <taxon>Bacillota</taxon>
        <taxon>Bacilli</taxon>
        <taxon>Bacillales</taxon>
        <taxon>Bacillaceae</taxon>
        <taxon>Ornithinibacillus</taxon>
    </lineage>
</organism>
<dbReference type="CDD" id="cd11528">
    <property type="entry name" value="NTP-PPase_MazG_Nterm"/>
    <property type="match status" value="1"/>
</dbReference>
<dbReference type="GO" id="GO:0046047">
    <property type="term" value="P:TTP catabolic process"/>
    <property type="evidence" value="ECO:0007669"/>
    <property type="project" value="TreeGrafter"/>
</dbReference>
<dbReference type="CDD" id="cd11723">
    <property type="entry name" value="YabN_N_like"/>
    <property type="match status" value="1"/>
</dbReference>
<dbReference type="AlphaFoldDB" id="A0A6N8FH91"/>
<dbReference type="CDD" id="cd11529">
    <property type="entry name" value="NTP-PPase_MazG_Cterm"/>
    <property type="match status" value="1"/>
</dbReference>
<dbReference type="SUPFAM" id="SSF101386">
    <property type="entry name" value="all-alpha NTP pyrophosphatases"/>
    <property type="match status" value="2"/>
</dbReference>
<accession>A0A6N8FH91</accession>
<dbReference type="GO" id="GO:0046081">
    <property type="term" value="P:dUTP catabolic process"/>
    <property type="evidence" value="ECO:0007669"/>
    <property type="project" value="TreeGrafter"/>
</dbReference>
<feature type="domain" description="NTP pyrophosphohydrolase MazG-like" evidence="2">
    <location>
        <begin position="251"/>
        <end position="324"/>
    </location>
</feature>
<keyword evidence="4" id="KW-1185">Reference proteome</keyword>
<sequence length="481" mass="55600">MKIEIIGLGAGDIEQLPLGIYKKLTNTKAPILVRTMDHPVIKTLQKEGVLFESFDTIYETEDQFESVYQQIVERIIEKASDFTSLIYAVPGHPMLAEKTVQLLLENSEIETKIIGGQSYLDDLFTSLQIDPIEGFQFVDGTSFSRSELNYRQHIVFCQVYDRFIASEVKLALLEDLPADYEITIIEAAGSSKEMIKKVPLEELDHQMEVSNLTSVYVPPAPAHLLNHTFYRLREVIAELRGPNGCPWDKEQTHETLREYAIEEVYELIEAIDDQDDEGIIEELGDILLQVMLHSQIGEDDGYFNVEDVIRSITDKMIYRHPHVFDTIKVDSVDDVYKNWDDLKKKEKGEQRKSVLDGVPEHLPSLAKAFKLQKKAAKVGFDWDDVNDIWNKLKEEIEEVKAAIEDKDQLEMEKELGDVLFVLANISRYYKINPEVALNRTNQKFLSRFSYIEKQLQEQGKDIQETSLQEMDYYWDQAKERE</sequence>
<dbReference type="PANTHER" id="PTHR30522:SF0">
    <property type="entry name" value="NUCLEOSIDE TRIPHOSPHATE PYROPHOSPHOHYDROLASE"/>
    <property type="match status" value="1"/>
</dbReference>
<dbReference type="Pfam" id="PF03819">
    <property type="entry name" value="MazG"/>
    <property type="match status" value="2"/>
</dbReference>
<dbReference type="InterPro" id="IPR024180">
    <property type="entry name" value="Tetrapyrrole_Mease/MazG_pred"/>
</dbReference>
<dbReference type="PANTHER" id="PTHR30522">
    <property type="entry name" value="NUCLEOSIDE TRIPHOSPHATE PYROPHOSPHOHYDROLASE"/>
    <property type="match status" value="1"/>
</dbReference>
<dbReference type="GO" id="GO:0046061">
    <property type="term" value="P:dATP catabolic process"/>
    <property type="evidence" value="ECO:0007669"/>
    <property type="project" value="TreeGrafter"/>
</dbReference>
<dbReference type="GO" id="GO:0046076">
    <property type="term" value="P:dTTP catabolic process"/>
    <property type="evidence" value="ECO:0007669"/>
    <property type="project" value="TreeGrafter"/>
</dbReference>
<proteinExistence type="predicted"/>
<feature type="domain" description="Tetrapyrrole methylase" evidence="1">
    <location>
        <begin position="3"/>
        <end position="204"/>
    </location>
</feature>
<dbReference type="InterPro" id="IPR011551">
    <property type="entry name" value="NTP_PyrPHydrolase_MazG"/>
</dbReference>
<dbReference type="NCBIfam" id="TIGR00444">
    <property type="entry name" value="mazG"/>
    <property type="match status" value="1"/>
</dbReference>
<evidence type="ECO:0000259" key="1">
    <source>
        <dbReference type="Pfam" id="PF00590"/>
    </source>
</evidence>
<reference evidence="3 4" key="1">
    <citation type="submission" date="2019-11" db="EMBL/GenBank/DDBJ databases">
        <authorList>
            <person name="Li X."/>
        </authorList>
    </citation>
    <scope>NUCLEOTIDE SEQUENCE [LARGE SCALE GENOMIC DNA]</scope>
    <source>
        <strain evidence="3 4">L9</strain>
    </source>
</reference>
<dbReference type="Pfam" id="PF00590">
    <property type="entry name" value="TP_methylase"/>
    <property type="match status" value="1"/>
</dbReference>
<dbReference type="InterPro" id="IPR048011">
    <property type="entry name" value="NTP-PPase_MazG-like_C"/>
</dbReference>
<evidence type="ECO:0000259" key="2">
    <source>
        <dbReference type="Pfam" id="PF03819"/>
    </source>
</evidence>
<dbReference type="FunFam" id="1.10.287.1080:FF:000003">
    <property type="entry name" value="Nucleoside triphosphate pyrophosphohydrolase"/>
    <property type="match status" value="1"/>
</dbReference>
<comment type="caution">
    <text evidence="3">The sequence shown here is derived from an EMBL/GenBank/DDBJ whole genome shotgun (WGS) entry which is preliminary data.</text>
</comment>
<dbReference type="InterPro" id="IPR004518">
    <property type="entry name" value="MazG-like_dom"/>
</dbReference>
<dbReference type="EC" id="3.6.1.9" evidence="3"/>
<dbReference type="InterPro" id="IPR035013">
    <property type="entry name" value="YabN_N"/>
</dbReference>
<dbReference type="GO" id="GO:0006950">
    <property type="term" value="P:response to stress"/>
    <property type="evidence" value="ECO:0007669"/>
    <property type="project" value="UniProtKB-ARBA"/>
</dbReference>
<protein>
    <submittedName>
        <fullName evidence="3">Nucleoside triphosphate pyrophosphohydrolase</fullName>
        <ecNumber evidence="3">3.6.1.9</ecNumber>
    </submittedName>
</protein>
<dbReference type="GO" id="GO:0008168">
    <property type="term" value="F:methyltransferase activity"/>
    <property type="evidence" value="ECO:0007669"/>
    <property type="project" value="InterPro"/>
</dbReference>
<dbReference type="InterPro" id="IPR035996">
    <property type="entry name" value="4pyrrol_Methylase_sf"/>
</dbReference>
<dbReference type="RefSeq" id="WP_155668066.1">
    <property type="nucleotide sequence ID" value="NZ_WOCA01000004.1"/>
</dbReference>
<feature type="domain" description="NTP pyrophosphohydrolase MazG-like" evidence="2">
    <location>
        <begin position="390"/>
        <end position="447"/>
    </location>
</feature>
<dbReference type="SUPFAM" id="SSF53790">
    <property type="entry name" value="Tetrapyrrole methylase"/>
    <property type="match status" value="1"/>
</dbReference>
<dbReference type="Proteomes" id="UP000469125">
    <property type="component" value="Unassembled WGS sequence"/>
</dbReference>
<dbReference type="FunFam" id="1.10.287.1080:FF:000001">
    <property type="entry name" value="Nucleoside triphosphate pyrophosphohydrolase"/>
    <property type="match status" value="1"/>
</dbReference>
<dbReference type="Gene3D" id="1.10.287.1080">
    <property type="entry name" value="MazG-like"/>
    <property type="match status" value="2"/>
</dbReference>